<evidence type="ECO:0000313" key="2">
    <source>
        <dbReference type="Proteomes" id="UP000534870"/>
    </source>
</evidence>
<dbReference type="AlphaFoldDB" id="A0A7Y7IYM1"/>
<gene>
    <name evidence="1" type="ORF">HUK84_17060</name>
</gene>
<proteinExistence type="predicted"/>
<protein>
    <submittedName>
        <fullName evidence="1">FAD-dependent oxidoreductase</fullName>
    </submittedName>
</protein>
<reference evidence="1 2" key="1">
    <citation type="submission" date="2020-06" db="EMBL/GenBank/DDBJ databases">
        <title>Description of novel acetic acid bacteria.</title>
        <authorList>
            <person name="Sombolestani A."/>
        </authorList>
    </citation>
    <scope>NUCLEOTIDE SEQUENCE [LARGE SCALE GENOMIC DNA]</scope>
    <source>
        <strain evidence="1 2">LMG 31431</strain>
    </source>
</reference>
<feature type="non-terminal residue" evidence="1">
    <location>
        <position position="71"/>
    </location>
</feature>
<dbReference type="Gene3D" id="3.30.70.2700">
    <property type="match status" value="1"/>
</dbReference>
<comment type="caution">
    <text evidence="1">The sequence shown here is derived from an EMBL/GenBank/DDBJ whole genome shotgun (WGS) entry which is preliminary data.</text>
</comment>
<name>A0A7Y7IYM1_9PROT</name>
<evidence type="ECO:0000313" key="1">
    <source>
        <dbReference type="EMBL" id="NVN12813.1"/>
    </source>
</evidence>
<dbReference type="EMBL" id="JABXXP010000595">
    <property type="protein sequence ID" value="NVN12813.1"/>
    <property type="molecule type" value="Genomic_DNA"/>
</dbReference>
<dbReference type="Proteomes" id="UP000534870">
    <property type="component" value="Unassembled WGS sequence"/>
</dbReference>
<sequence length="71" mass="7975">MIRLTEIRLPLDHPPEALEAEIVRRLGVVPGDLLEHGVFRRGYDARRRGAVVLVYTVDCAVRDEAAVLARL</sequence>
<organism evidence="1 2">
    <name type="scientific">Nguyenibacter vanlangensis</name>
    <dbReference type="NCBI Taxonomy" id="1216886"/>
    <lineage>
        <taxon>Bacteria</taxon>
        <taxon>Pseudomonadati</taxon>
        <taxon>Pseudomonadota</taxon>
        <taxon>Alphaproteobacteria</taxon>
        <taxon>Acetobacterales</taxon>
        <taxon>Acetobacteraceae</taxon>
        <taxon>Nguyenibacter</taxon>
    </lineage>
</organism>
<accession>A0A7Y7IYM1</accession>